<proteinExistence type="predicted"/>
<name>A0A4C1XEA6_EUMVA</name>
<keyword evidence="3" id="KW-1185">Reference proteome</keyword>
<gene>
    <name evidence="2" type="ORF">EVAR_50951_1</name>
</gene>
<dbReference type="Proteomes" id="UP000299102">
    <property type="component" value="Unassembled WGS sequence"/>
</dbReference>
<evidence type="ECO:0000313" key="2">
    <source>
        <dbReference type="EMBL" id="GBP60587.1"/>
    </source>
</evidence>
<reference evidence="2 3" key="1">
    <citation type="journal article" date="2019" name="Commun. Biol.">
        <title>The bagworm genome reveals a unique fibroin gene that provides high tensile strength.</title>
        <authorList>
            <person name="Kono N."/>
            <person name="Nakamura H."/>
            <person name="Ohtoshi R."/>
            <person name="Tomita M."/>
            <person name="Numata K."/>
            <person name="Arakawa K."/>
        </authorList>
    </citation>
    <scope>NUCLEOTIDE SEQUENCE [LARGE SCALE GENOMIC DNA]</scope>
</reference>
<evidence type="ECO:0000256" key="1">
    <source>
        <dbReference type="SAM" id="MobiDB-lite"/>
    </source>
</evidence>
<accession>A0A4C1XEA6</accession>
<protein>
    <submittedName>
        <fullName evidence="2">Uncharacterized protein</fullName>
    </submittedName>
</protein>
<feature type="region of interest" description="Disordered" evidence="1">
    <location>
        <begin position="272"/>
        <end position="303"/>
    </location>
</feature>
<evidence type="ECO:0000313" key="3">
    <source>
        <dbReference type="Proteomes" id="UP000299102"/>
    </source>
</evidence>
<dbReference type="AlphaFoldDB" id="A0A4C1XEA6"/>
<comment type="caution">
    <text evidence="2">The sequence shown here is derived from an EMBL/GenBank/DDBJ whole genome shotgun (WGS) entry which is preliminary data.</text>
</comment>
<feature type="region of interest" description="Disordered" evidence="1">
    <location>
        <begin position="1"/>
        <end position="29"/>
    </location>
</feature>
<organism evidence="2 3">
    <name type="scientific">Eumeta variegata</name>
    <name type="common">Bagworm moth</name>
    <name type="synonym">Eumeta japonica</name>
    <dbReference type="NCBI Taxonomy" id="151549"/>
    <lineage>
        <taxon>Eukaryota</taxon>
        <taxon>Metazoa</taxon>
        <taxon>Ecdysozoa</taxon>
        <taxon>Arthropoda</taxon>
        <taxon>Hexapoda</taxon>
        <taxon>Insecta</taxon>
        <taxon>Pterygota</taxon>
        <taxon>Neoptera</taxon>
        <taxon>Endopterygota</taxon>
        <taxon>Lepidoptera</taxon>
        <taxon>Glossata</taxon>
        <taxon>Ditrysia</taxon>
        <taxon>Tineoidea</taxon>
        <taxon>Psychidae</taxon>
        <taxon>Oiketicinae</taxon>
        <taxon>Eumeta</taxon>
    </lineage>
</organism>
<dbReference type="EMBL" id="BGZK01000791">
    <property type="protein sequence ID" value="GBP60587.1"/>
    <property type="molecule type" value="Genomic_DNA"/>
</dbReference>
<feature type="compositionally biased region" description="Basic and acidic residues" evidence="1">
    <location>
        <begin position="1"/>
        <end position="18"/>
    </location>
</feature>
<sequence length="303" mass="33835">MRFAADRARTSHGRNEKGRGHKPGPGHLTLPANNALWALTFTRSRFISEFLGTEQIKTRKEQSTGDGGDASSGGREVIDTYQFLSQSESDLCAGGRARKGGTAQEGFHIVLIAILRLKILSIITKTYDSTAAQGPRPRRDILIYLLYCEVEEQTSTFHRVNHWRADDTSAHRHWQLRNTHQCVAGRKSIGYLKAGDRVGGRGIPCLPLIPQSASLVVCYFARVTRKVQARTAYNKVALRTKQRTKKESVGDACTRCIRSKRYLLRVSGARREVGPGRRCDGDDGRRHPAELHRASTEDLKLNT</sequence>